<comment type="similarity">
    <text evidence="1 4">Belongs to the short-chain dehydrogenases/reductases (SDR) family.</text>
</comment>
<dbReference type="PANTHER" id="PTHR43008:SF8">
    <property type="entry name" value="BENZIL REDUCTASE ((S)-BENZOIN FORMING) IRC24"/>
    <property type="match status" value="1"/>
</dbReference>
<reference evidence="5 6" key="1">
    <citation type="submission" date="2015-10" db="EMBL/GenBank/DDBJ databases">
        <title>Draft genomes sequences of Candida glabrata isolates 1A, 1B, 2A, 2B, 3A and 3B.</title>
        <authorList>
            <person name="Haavelsrud O.E."/>
            <person name="Gaustad P."/>
        </authorList>
    </citation>
    <scope>NUCLEOTIDE SEQUENCE [LARGE SCALE GENOMIC DNA]</scope>
    <source>
        <strain evidence="5">910700640</strain>
    </source>
</reference>
<dbReference type="PANTHER" id="PTHR43008">
    <property type="entry name" value="BENZIL REDUCTASE"/>
    <property type="match status" value="1"/>
</dbReference>
<evidence type="ECO:0000256" key="4">
    <source>
        <dbReference type="RuleBase" id="RU000363"/>
    </source>
</evidence>
<comment type="caution">
    <text evidence="5">The sequence shown here is derived from an EMBL/GenBank/DDBJ whole genome shotgun (WGS) entry which is preliminary data.</text>
</comment>
<evidence type="ECO:0000256" key="3">
    <source>
        <dbReference type="ARBA" id="ARBA00023002"/>
    </source>
</evidence>
<organism evidence="5 6">
    <name type="scientific">Candida glabrata</name>
    <name type="common">Yeast</name>
    <name type="synonym">Torulopsis glabrata</name>
    <dbReference type="NCBI Taxonomy" id="5478"/>
    <lineage>
        <taxon>Eukaryota</taxon>
        <taxon>Fungi</taxon>
        <taxon>Dikarya</taxon>
        <taxon>Ascomycota</taxon>
        <taxon>Saccharomycotina</taxon>
        <taxon>Saccharomycetes</taxon>
        <taxon>Saccharomycetales</taxon>
        <taxon>Saccharomycetaceae</taxon>
        <taxon>Nakaseomyces</taxon>
    </lineage>
</organism>
<evidence type="ECO:0000256" key="1">
    <source>
        <dbReference type="ARBA" id="ARBA00006484"/>
    </source>
</evidence>
<evidence type="ECO:0000313" key="5">
    <source>
        <dbReference type="EMBL" id="KTB00259.1"/>
    </source>
</evidence>
<evidence type="ECO:0000256" key="2">
    <source>
        <dbReference type="ARBA" id="ARBA00022857"/>
    </source>
</evidence>
<keyword evidence="3" id="KW-0560">Oxidoreductase</keyword>
<protein>
    <submittedName>
        <fullName evidence="5">Putative oxidoreductase</fullName>
    </submittedName>
</protein>
<sequence length="250" mass="26961">MKKVVLVTGASRGIGEAIVKNILALDSNAVVYGIARNEDALKSLKDTVGARFQYLAGDITDEDKINEIVEKVVLEQGRIDSIVANAGVLEPVAKVGSSSVAEWKKLYDINFFSIIHLINKTLPHLEKSEGNAIFVSSGASTKPYYGWCAYGSSKAAVNHLTMSLAAENKAIKTIAVAPGVVDTKMQDDIRDKFGPSGMTADALKRFTDLKKNGELLDADVPGKIYAKLAVSGIPPELNGEYVRYNDSRLQ</sequence>
<proteinExistence type="inferred from homology"/>
<dbReference type="FunFam" id="3.40.50.720:FF:000281">
    <property type="entry name" value="Uncharacterized oxidoreductase YIR035C"/>
    <property type="match status" value="1"/>
</dbReference>
<evidence type="ECO:0000313" key="6">
    <source>
        <dbReference type="Proteomes" id="UP000054886"/>
    </source>
</evidence>
<dbReference type="Pfam" id="PF00106">
    <property type="entry name" value="adh_short"/>
    <property type="match status" value="1"/>
</dbReference>
<dbReference type="EMBL" id="LLZZ01000140">
    <property type="protein sequence ID" value="KTB00259.1"/>
    <property type="molecule type" value="Genomic_DNA"/>
</dbReference>
<dbReference type="AlphaFoldDB" id="A0A0W0CZU0"/>
<dbReference type="Gene3D" id="3.40.50.720">
    <property type="entry name" value="NAD(P)-binding Rossmann-like Domain"/>
    <property type="match status" value="1"/>
</dbReference>
<dbReference type="VEuPathDB" id="FungiDB:CAGL0F06919g"/>
<dbReference type="SUPFAM" id="SSF51735">
    <property type="entry name" value="NAD(P)-binding Rossmann-fold domains"/>
    <property type="match status" value="1"/>
</dbReference>
<gene>
    <name evidence="5" type="ORF">AO440_001390</name>
</gene>
<dbReference type="InterPro" id="IPR002347">
    <property type="entry name" value="SDR_fam"/>
</dbReference>
<dbReference type="InterPro" id="IPR036291">
    <property type="entry name" value="NAD(P)-bd_dom_sf"/>
</dbReference>
<accession>A0A0W0CZU0</accession>
<dbReference type="PRINTS" id="PR00081">
    <property type="entry name" value="GDHRDH"/>
</dbReference>
<dbReference type="PRINTS" id="PR00080">
    <property type="entry name" value="SDRFAMILY"/>
</dbReference>
<keyword evidence="2" id="KW-0521">NADP</keyword>
<dbReference type="VEuPathDB" id="FungiDB:B1J91_F06919g"/>
<name>A0A0W0CZU0_CANGB</name>
<dbReference type="CDD" id="cd05367">
    <property type="entry name" value="SPR-like_SDR_c"/>
    <property type="match status" value="1"/>
</dbReference>
<dbReference type="Proteomes" id="UP000054886">
    <property type="component" value="Unassembled WGS sequence"/>
</dbReference>
<dbReference type="PROSITE" id="PS00061">
    <property type="entry name" value="ADH_SHORT"/>
    <property type="match status" value="1"/>
</dbReference>
<dbReference type="VEuPathDB" id="FungiDB:GWK60_F06501"/>
<dbReference type="InterPro" id="IPR020904">
    <property type="entry name" value="Sc_DH/Rdtase_CS"/>
</dbReference>
<dbReference type="GO" id="GO:0050664">
    <property type="term" value="F:oxidoreductase activity, acting on NAD(P)H, oxygen as acceptor"/>
    <property type="evidence" value="ECO:0007669"/>
    <property type="project" value="TreeGrafter"/>
</dbReference>
<dbReference type="VEuPathDB" id="FungiDB:GVI51_F06523"/>